<sequence length="273" mass="29423">MSLCWPLQMPPTPKAVLISLADNANDQGVCWPSIPTICKRTCFSERAVRDAIKWLEEARALRADRSTGRSTSYTVTPGDYDEAVSHPGSTCRGTPAGDATPANGAPRQEMPGTPAGGAAPPRQEMPEPRQEVPPNRKEPSLEPSGNRKKKASADDVLGIDELVAEGVDAQHAKDWLTARKAKRLPLTPSAWSMTKDEAAAAGLTPAQAVAAAIRHGWAGFKAEWWRRTQPATTAPRAGPPQKFDPVAYVNRNRQSPSNDRPDNIIDVEAKPVA</sequence>
<evidence type="ECO:0000256" key="1">
    <source>
        <dbReference type="SAM" id="MobiDB-lite"/>
    </source>
</evidence>
<proteinExistence type="predicted"/>
<name>A0ABN9KGY5_9RALS</name>
<feature type="region of interest" description="Disordered" evidence="1">
    <location>
        <begin position="228"/>
        <end position="273"/>
    </location>
</feature>
<protein>
    <recommendedName>
        <fullName evidence="4">Helix-turn-helix domain-containing protein</fullName>
    </recommendedName>
</protein>
<gene>
    <name evidence="2" type="ORF">R77569_04532</name>
</gene>
<feature type="compositionally biased region" description="Basic and acidic residues" evidence="1">
    <location>
        <begin position="259"/>
        <end position="273"/>
    </location>
</feature>
<dbReference type="Gene3D" id="1.10.10.10">
    <property type="entry name" value="Winged helix-like DNA-binding domain superfamily/Winged helix DNA-binding domain"/>
    <property type="match status" value="1"/>
</dbReference>
<dbReference type="EMBL" id="CAUDKV010000027">
    <property type="protein sequence ID" value="CAJ0895784.1"/>
    <property type="molecule type" value="Genomic_DNA"/>
</dbReference>
<dbReference type="Pfam" id="PF13730">
    <property type="entry name" value="HTH_36"/>
    <property type="match status" value="1"/>
</dbReference>
<keyword evidence="3" id="KW-1185">Reference proteome</keyword>
<feature type="compositionally biased region" description="Low complexity" evidence="1">
    <location>
        <begin position="111"/>
        <end position="122"/>
    </location>
</feature>
<feature type="compositionally biased region" description="Basic and acidic residues" evidence="1">
    <location>
        <begin position="124"/>
        <end position="140"/>
    </location>
</feature>
<accession>A0ABN9KGY5</accession>
<dbReference type="InterPro" id="IPR036388">
    <property type="entry name" value="WH-like_DNA-bd_sf"/>
</dbReference>
<dbReference type="Proteomes" id="UP001190452">
    <property type="component" value="Unassembled WGS sequence"/>
</dbReference>
<evidence type="ECO:0000313" key="2">
    <source>
        <dbReference type="EMBL" id="CAJ0895784.1"/>
    </source>
</evidence>
<evidence type="ECO:0000313" key="3">
    <source>
        <dbReference type="Proteomes" id="UP001190452"/>
    </source>
</evidence>
<reference evidence="2 3" key="1">
    <citation type="submission" date="2023-07" db="EMBL/GenBank/DDBJ databases">
        <authorList>
            <person name="Peeters C."/>
        </authorList>
    </citation>
    <scope>NUCLEOTIDE SEQUENCE [LARGE SCALE GENOMIC DNA]</scope>
    <source>
        <strain evidence="2 3">R-77569</strain>
    </source>
</reference>
<organism evidence="2 3">
    <name type="scientific">Ralstonia mannitolilytica</name>
    <dbReference type="NCBI Taxonomy" id="105219"/>
    <lineage>
        <taxon>Bacteria</taxon>
        <taxon>Pseudomonadati</taxon>
        <taxon>Pseudomonadota</taxon>
        <taxon>Betaproteobacteria</taxon>
        <taxon>Burkholderiales</taxon>
        <taxon>Burkholderiaceae</taxon>
        <taxon>Ralstonia</taxon>
    </lineage>
</organism>
<comment type="caution">
    <text evidence="2">The sequence shown here is derived from an EMBL/GenBank/DDBJ whole genome shotgun (WGS) entry which is preliminary data.</text>
</comment>
<evidence type="ECO:0008006" key="4">
    <source>
        <dbReference type="Google" id="ProtNLM"/>
    </source>
</evidence>
<feature type="region of interest" description="Disordered" evidence="1">
    <location>
        <begin position="62"/>
        <end position="153"/>
    </location>
</feature>